<gene>
    <name evidence="1" type="primary">100640151</name>
</gene>
<dbReference type="OrthoDB" id="6262731at2759"/>
<dbReference type="PANTHER" id="PTHR13088">
    <property type="entry name" value="FAS APOPTOTIC INHIBITORY MOLECULE FAIM"/>
    <property type="match status" value="1"/>
</dbReference>
<dbReference type="OMA" id="SQEYRIM"/>
<dbReference type="KEGG" id="aqu:100640151"/>
<proteinExistence type="predicted"/>
<dbReference type="InParanoid" id="A0A1X7VFA0"/>
<accession>A0A1X7VFA0</accession>
<dbReference type="eggNOG" id="KOG4352">
    <property type="taxonomic scope" value="Eukaryota"/>
</dbReference>
<evidence type="ECO:0000313" key="2">
    <source>
        <dbReference type="Proteomes" id="UP000007879"/>
    </source>
</evidence>
<dbReference type="InterPro" id="IPR038513">
    <property type="entry name" value="FAIM1_dom_sf"/>
</dbReference>
<dbReference type="InterPro" id="IPR010695">
    <property type="entry name" value="FAIM1"/>
</dbReference>
<dbReference type="Gene3D" id="2.40.128.180">
    <property type="match status" value="2"/>
</dbReference>
<sequence>MAGNPAYNVVPGDIVGEWKIHLPDGIHSVEFEHGTTSGKRVIRVDGKEVIRKGWMFNLVGKETFKIGGKSASILIQSEGLSFTYSITVNGQTLKKFIETQNKHTRTWLPIVKGEPHRIVLDTKTMDIYVDGSLTETVGEFIDGGAENHFELTGAESAFIRTLQSTGTRKKGLLYKLILNGEEHDPVVEVTG</sequence>
<dbReference type="Proteomes" id="UP000007879">
    <property type="component" value="Unassembled WGS sequence"/>
</dbReference>
<dbReference type="STRING" id="400682.A0A1X7VFA0"/>
<dbReference type="AlphaFoldDB" id="A0A1X7VFA0"/>
<protein>
    <recommendedName>
        <fullName evidence="3">Fas apoptotic inhibitory molecule 1</fullName>
    </recommendedName>
</protein>
<keyword evidence="2" id="KW-1185">Reference proteome</keyword>
<dbReference type="Pfam" id="PF06905">
    <property type="entry name" value="FAIM1"/>
    <property type="match status" value="1"/>
</dbReference>
<name>A0A1X7VFA0_AMPQE</name>
<dbReference type="PANTHER" id="PTHR13088:SF3">
    <property type="entry name" value="FAS APOPTOTIC INHIBITORY MOLECULE 1"/>
    <property type="match status" value="1"/>
</dbReference>
<dbReference type="GO" id="GO:1902042">
    <property type="term" value="P:negative regulation of extrinsic apoptotic signaling pathway via death domain receptors"/>
    <property type="evidence" value="ECO:0007669"/>
    <property type="project" value="TreeGrafter"/>
</dbReference>
<reference evidence="2" key="1">
    <citation type="journal article" date="2010" name="Nature">
        <title>The Amphimedon queenslandica genome and the evolution of animal complexity.</title>
        <authorList>
            <person name="Srivastava M."/>
            <person name="Simakov O."/>
            <person name="Chapman J."/>
            <person name="Fahey B."/>
            <person name="Gauthier M.E."/>
            <person name="Mitros T."/>
            <person name="Richards G.S."/>
            <person name="Conaco C."/>
            <person name="Dacre M."/>
            <person name="Hellsten U."/>
            <person name="Larroux C."/>
            <person name="Putnam N.H."/>
            <person name="Stanke M."/>
            <person name="Adamska M."/>
            <person name="Darling A."/>
            <person name="Degnan S.M."/>
            <person name="Oakley T.H."/>
            <person name="Plachetzki D.C."/>
            <person name="Zhai Y."/>
            <person name="Adamski M."/>
            <person name="Calcino A."/>
            <person name="Cummins S.F."/>
            <person name="Goodstein D.M."/>
            <person name="Harris C."/>
            <person name="Jackson D.J."/>
            <person name="Leys S.P."/>
            <person name="Shu S."/>
            <person name="Woodcroft B.J."/>
            <person name="Vervoort M."/>
            <person name="Kosik K.S."/>
            <person name="Manning G."/>
            <person name="Degnan B.M."/>
            <person name="Rokhsar D.S."/>
        </authorList>
    </citation>
    <scope>NUCLEOTIDE SEQUENCE [LARGE SCALE GENOMIC DNA]</scope>
</reference>
<organism evidence="1">
    <name type="scientific">Amphimedon queenslandica</name>
    <name type="common">Sponge</name>
    <dbReference type="NCBI Taxonomy" id="400682"/>
    <lineage>
        <taxon>Eukaryota</taxon>
        <taxon>Metazoa</taxon>
        <taxon>Porifera</taxon>
        <taxon>Demospongiae</taxon>
        <taxon>Heteroscleromorpha</taxon>
        <taxon>Haplosclerida</taxon>
        <taxon>Niphatidae</taxon>
        <taxon>Amphimedon</taxon>
    </lineage>
</organism>
<reference evidence="1" key="2">
    <citation type="submission" date="2017-05" db="UniProtKB">
        <authorList>
            <consortium name="EnsemblMetazoa"/>
        </authorList>
    </citation>
    <scope>IDENTIFICATION</scope>
</reference>
<dbReference type="EnsemblMetazoa" id="Aqu2.1.38711_001">
    <property type="protein sequence ID" value="Aqu2.1.38711_001"/>
    <property type="gene ID" value="Aqu2.1.38711"/>
</dbReference>
<evidence type="ECO:0008006" key="3">
    <source>
        <dbReference type="Google" id="ProtNLM"/>
    </source>
</evidence>
<dbReference type="EnsemblMetazoa" id="XM_003384337.2">
    <property type="protein sequence ID" value="XP_003384385.1"/>
    <property type="gene ID" value="LOC100640151"/>
</dbReference>
<evidence type="ECO:0000313" key="1">
    <source>
        <dbReference type="EnsemblMetazoa" id="Aqu2.1.38711_001"/>
    </source>
</evidence>